<dbReference type="AlphaFoldDB" id="A0A2A3EEQ9"/>
<dbReference type="InterPro" id="IPR050621">
    <property type="entry name" value="Tudor_domain_containing"/>
</dbReference>
<organism evidence="4 5">
    <name type="scientific">Apis cerana cerana</name>
    <name type="common">Oriental honeybee</name>
    <dbReference type="NCBI Taxonomy" id="94128"/>
    <lineage>
        <taxon>Eukaryota</taxon>
        <taxon>Metazoa</taxon>
        <taxon>Ecdysozoa</taxon>
        <taxon>Arthropoda</taxon>
        <taxon>Hexapoda</taxon>
        <taxon>Insecta</taxon>
        <taxon>Pterygota</taxon>
        <taxon>Neoptera</taxon>
        <taxon>Endopterygota</taxon>
        <taxon>Hymenoptera</taxon>
        <taxon>Apocrita</taxon>
        <taxon>Aculeata</taxon>
        <taxon>Apoidea</taxon>
        <taxon>Anthophila</taxon>
        <taxon>Apidae</taxon>
        <taxon>Apis</taxon>
    </lineage>
</organism>
<dbReference type="Proteomes" id="UP000242457">
    <property type="component" value="Unassembled WGS sequence"/>
</dbReference>
<feature type="region of interest" description="Disordered" evidence="2">
    <location>
        <begin position="234"/>
        <end position="299"/>
    </location>
</feature>
<reference evidence="4" key="1">
    <citation type="submission" date="2014-07" db="EMBL/GenBank/DDBJ databases">
        <title>Genomic and transcriptomic analysis on Apis cerana provide comprehensive insights into honey bee biology.</title>
        <authorList>
            <person name="Diao Q."/>
            <person name="Sun L."/>
            <person name="Zheng H."/>
            <person name="Zheng H."/>
            <person name="Xu S."/>
            <person name="Wang S."/>
            <person name="Zeng Z."/>
            <person name="Hu F."/>
            <person name="Su S."/>
            <person name="Wu J."/>
        </authorList>
    </citation>
    <scope>NUCLEOTIDE SEQUENCE [LARGE SCALE GENOMIC DNA]</scope>
    <source>
        <tissue evidence="4">Pupae without intestine</tissue>
    </source>
</reference>
<dbReference type="GO" id="GO:0003723">
    <property type="term" value="F:RNA binding"/>
    <property type="evidence" value="ECO:0007669"/>
    <property type="project" value="UniProtKB-UniRule"/>
</dbReference>
<evidence type="ECO:0000256" key="1">
    <source>
        <dbReference type="PROSITE-ProRule" id="PRU00117"/>
    </source>
</evidence>
<dbReference type="CDD" id="cd22395">
    <property type="entry name" value="KH-I_AKAP1"/>
    <property type="match status" value="1"/>
</dbReference>
<dbReference type="STRING" id="94128.A0A2A3EEQ9"/>
<accession>A0A2A3EEQ9</accession>
<evidence type="ECO:0000259" key="3">
    <source>
        <dbReference type="SMART" id="SM00322"/>
    </source>
</evidence>
<dbReference type="SUPFAM" id="SSF54791">
    <property type="entry name" value="Eukaryotic type KH-domain (KH-domain type I)"/>
    <property type="match status" value="1"/>
</dbReference>
<dbReference type="GO" id="GO:0005739">
    <property type="term" value="C:mitochondrion"/>
    <property type="evidence" value="ECO:0007669"/>
    <property type="project" value="UniProtKB-ARBA"/>
</dbReference>
<dbReference type="Gene3D" id="2.40.50.90">
    <property type="match status" value="1"/>
</dbReference>
<sequence>MNIVGTGSYAYETVINKGNQLQWIGKMSATHFQMVKWTFPAFALIIGLLWYKRRRADRVDPGGINKLDRNEKNIANHKKEITLSNSNLSFYDSGIQTDESFSQSSSNQPTEEIICSPRKKSESLDIPQRKSGSQSISVHSRTPPKDDQEWYSFVDSSSKMEIELGCNPKISNFDMVAKSISTSSLENTDDSGNKMLKIFENVIEEEEQKLSSENKSIECQYKRIDTNEDINNECNYLPNKESSVSIPSKDNSKTSTQTLSERDSANHSPVSGVLEGSVTDEARSEGSTDSGKGGSIKGHTKDNVIAVTYEFSIPQNLVGRLIGRHGSFLQNIRHKAEVHIVVKRHPVWRDQKICAIEGSAEGINIALDMIRQKFPEKKYPHVTLEQILPLKIPEEIPWITELMQLSLVEGMNNDVVICHIVKPNQFFVQLPTHPTYPSLRILDENMTQLYETTESPPAPDELSKGMILVAKWYSRWVRVYIEQPDPHGEQHLVRLVDHGGYWVFSNTEMRKIRSDYLSLPFQAIEIFLANVQPKDGEWNQEAYNVVAHVCCGIVGQAQIVGYINTNTYVNLYLNIHKHGVISLADELVARGFAESIPLENIVPEEVSIS</sequence>
<dbReference type="Gene3D" id="2.30.30.140">
    <property type="match status" value="1"/>
</dbReference>
<dbReference type="EMBL" id="KZ288279">
    <property type="protein sequence ID" value="PBC29699.1"/>
    <property type="molecule type" value="Genomic_DNA"/>
</dbReference>
<evidence type="ECO:0000313" key="5">
    <source>
        <dbReference type="Proteomes" id="UP000242457"/>
    </source>
</evidence>
<dbReference type="InterPro" id="IPR004088">
    <property type="entry name" value="KH_dom_type_1"/>
</dbReference>
<dbReference type="InterPro" id="IPR035437">
    <property type="entry name" value="SNase_OB-fold_sf"/>
</dbReference>
<feature type="compositionally biased region" description="Polar residues" evidence="2">
    <location>
        <begin position="130"/>
        <end position="140"/>
    </location>
</feature>
<dbReference type="Gene3D" id="3.30.1370.10">
    <property type="entry name" value="K Homology domain, type 1"/>
    <property type="match status" value="1"/>
</dbReference>
<keyword evidence="5" id="KW-1185">Reference proteome</keyword>
<feature type="domain" description="K Homology" evidence="3">
    <location>
        <begin position="305"/>
        <end position="375"/>
    </location>
</feature>
<keyword evidence="1" id="KW-0694">RNA-binding</keyword>
<name>A0A2A3EEQ9_APICC</name>
<feature type="region of interest" description="Disordered" evidence="2">
    <location>
        <begin position="99"/>
        <end position="150"/>
    </location>
</feature>
<dbReference type="PANTHER" id="PTHR22948:SF65">
    <property type="entry name" value="A-KINASE ANCHORING PROTEIN 1"/>
    <property type="match status" value="1"/>
</dbReference>
<feature type="compositionally biased region" description="Polar residues" evidence="2">
    <location>
        <begin position="99"/>
        <end position="110"/>
    </location>
</feature>
<feature type="compositionally biased region" description="Polar residues" evidence="2">
    <location>
        <begin position="240"/>
        <end position="259"/>
    </location>
</feature>
<dbReference type="GO" id="GO:0010468">
    <property type="term" value="P:regulation of gene expression"/>
    <property type="evidence" value="ECO:0007669"/>
    <property type="project" value="UniProtKB-ARBA"/>
</dbReference>
<dbReference type="PANTHER" id="PTHR22948">
    <property type="entry name" value="TUDOR DOMAIN CONTAINING PROTEIN"/>
    <property type="match status" value="1"/>
</dbReference>
<dbReference type="InterPro" id="IPR004087">
    <property type="entry name" value="KH_dom"/>
</dbReference>
<proteinExistence type="predicted"/>
<dbReference type="PROSITE" id="PS50084">
    <property type="entry name" value="KH_TYPE_1"/>
    <property type="match status" value="1"/>
</dbReference>
<protein>
    <submittedName>
        <fullName evidence="4">KH domain-containing protein C56G2.1</fullName>
    </submittedName>
</protein>
<dbReference type="SMART" id="SM00322">
    <property type="entry name" value="KH"/>
    <property type="match status" value="1"/>
</dbReference>
<dbReference type="OrthoDB" id="10069557at2759"/>
<dbReference type="Pfam" id="PF00013">
    <property type="entry name" value="KH_1"/>
    <property type="match status" value="1"/>
</dbReference>
<evidence type="ECO:0000313" key="4">
    <source>
        <dbReference type="EMBL" id="PBC29699.1"/>
    </source>
</evidence>
<evidence type="ECO:0000256" key="2">
    <source>
        <dbReference type="SAM" id="MobiDB-lite"/>
    </source>
</evidence>
<dbReference type="InterPro" id="IPR036612">
    <property type="entry name" value="KH_dom_type_1_sf"/>
</dbReference>
<dbReference type="SUPFAM" id="SSF63748">
    <property type="entry name" value="Tudor/PWWP/MBT"/>
    <property type="match status" value="1"/>
</dbReference>
<gene>
    <name evidence="4" type="ORF">APICC_03083</name>
</gene>
<dbReference type="InterPro" id="IPR002999">
    <property type="entry name" value="Tudor"/>
</dbReference>
<dbReference type="Pfam" id="PF00567">
    <property type="entry name" value="TUDOR"/>
    <property type="match status" value="1"/>
</dbReference>
<dbReference type="InterPro" id="IPR047368">
    <property type="entry name" value="KH-I_AKAP1"/>
</dbReference>